<dbReference type="AlphaFoldDB" id="A0AAV5J7A9"/>
<sequence>MTLLPRTTADGAEVSHGSPPNPMQPQGFQLELSSSSPSWGKHVDNNITYTPISTSLKKSKVGW</sequence>
<proteinExistence type="predicted"/>
<evidence type="ECO:0000313" key="2">
    <source>
        <dbReference type="EMBL" id="GKV10474.1"/>
    </source>
</evidence>
<feature type="region of interest" description="Disordered" evidence="1">
    <location>
        <begin position="1"/>
        <end position="44"/>
    </location>
</feature>
<evidence type="ECO:0000313" key="3">
    <source>
        <dbReference type="Proteomes" id="UP001054252"/>
    </source>
</evidence>
<name>A0AAV5J7A9_9ROSI</name>
<dbReference type="EMBL" id="BPVZ01000032">
    <property type="protein sequence ID" value="GKV10474.1"/>
    <property type="molecule type" value="Genomic_DNA"/>
</dbReference>
<gene>
    <name evidence="2" type="ORF">SLEP1_g21828</name>
</gene>
<protein>
    <submittedName>
        <fullName evidence="2">Uncharacterized protein</fullName>
    </submittedName>
</protein>
<dbReference type="Proteomes" id="UP001054252">
    <property type="component" value="Unassembled WGS sequence"/>
</dbReference>
<evidence type="ECO:0000256" key="1">
    <source>
        <dbReference type="SAM" id="MobiDB-lite"/>
    </source>
</evidence>
<accession>A0AAV5J7A9</accession>
<feature type="compositionally biased region" description="Polar residues" evidence="1">
    <location>
        <begin position="24"/>
        <end position="38"/>
    </location>
</feature>
<organism evidence="2 3">
    <name type="scientific">Rubroshorea leprosula</name>
    <dbReference type="NCBI Taxonomy" id="152421"/>
    <lineage>
        <taxon>Eukaryota</taxon>
        <taxon>Viridiplantae</taxon>
        <taxon>Streptophyta</taxon>
        <taxon>Embryophyta</taxon>
        <taxon>Tracheophyta</taxon>
        <taxon>Spermatophyta</taxon>
        <taxon>Magnoliopsida</taxon>
        <taxon>eudicotyledons</taxon>
        <taxon>Gunneridae</taxon>
        <taxon>Pentapetalae</taxon>
        <taxon>rosids</taxon>
        <taxon>malvids</taxon>
        <taxon>Malvales</taxon>
        <taxon>Dipterocarpaceae</taxon>
        <taxon>Rubroshorea</taxon>
    </lineage>
</organism>
<comment type="caution">
    <text evidence="2">The sequence shown here is derived from an EMBL/GenBank/DDBJ whole genome shotgun (WGS) entry which is preliminary data.</text>
</comment>
<keyword evidence="3" id="KW-1185">Reference proteome</keyword>
<reference evidence="2 3" key="1">
    <citation type="journal article" date="2021" name="Commun. Biol.">
        <title>The genome of Shorea leprosula (Dipterocarpaceae) highlights the ecological relevance of drought in aseasonal tropical rainforests.</title>
        <authorList>
            <person name="Ng K.K.S."/>
            <person name="Kobayashi M.J."/>
            <person name="Fawcett J.A."/>
            <person name="Hatakeyama M."/>
            <person name="Paape T."/>
            <person name="Ng C.H."/>
            <person name="Ang C.C."/>
            <person name="Tnah L.H."/>
            <person name="Lee C.T."/>
            <person name="Nishiyama T."/>
            <person name="Sese J."/>
            <person name="O'Brien M.J."/>
            <person name="Copetti D."/>
            <person name="Mohd Noor M.I."/>
            <person name="Ong R.C."/>
            <person name="Putra M."/>
            <person name="Sireger I.Z."/>
            <person name="Indrioko S."/>
            <person name="Kosugi Y."/>
            <person name="Izuno A."/>
            <person name="Isagi Y."/>
            <person name="Lee S.L."/>
            <person name="Shimizu K.K."/>
        </authorList>
    </citation>
    <scope>NUCLEOTIDE SEQUENCE [LARGE SCALE GENOMIC DNA]</scope>
    <source>
        <strain evidence="2">214</strain>
    </source>
</reference>